<keyword evidence="2" id="KW-0808">Transferase</keyword>
<protein>
    <recommendedName>
        <fullName evidence="4">Glycosyltransferase family 92 protein</fullName>
    </recommendedName>
</protein>
<proteinExistence type="predicted"/>
<keyword evidence="1" id="KW-0328">Glycosyltransferase</keyword>
<name>A0A6C0DLZ5_9ZZZZ</name>
<organism evidence="3">
    <name type="scientific">viral metagenome</name>
    <dbReference type="NCBI Taxonomy" id="1070528"/>
    <lineage>
        <taxon>unclassified sequences</taxon>
        <taxon>metagenomes</taxon>
        <taxon>organismal metagenomes</taxon>
    </lineage>
</organism>
<dbReference type="AlphaFoldDB" id="A0A6C0DLZ5"/>
<evidence type="ECO:0000256" key="2">
    <source>
        <dbReference type="ARBA" id="ARBA00022679"/>
    </source>
</evidence>
<dbReference type="EMBL" id="MN739626">
    <property type="protein sequence ID" value="QHT16595.1"/>
    <property type="molecule type" value="Genomic_DNA"/>
</dbReference>
<accession>A0A6C0DLZ5</accession>
<dbReference type="GO" id="GO:0016020">
    <property type="term" value="C:membrane"/>
    <property type="evidence" value="ECO:0007669"/>
    <property type="project" value="InterPro"/>
</dbReference>
<evidence type="ECO:0000256" key="1">
    <source>
        <dbReference type="ARBA" id="ARBA00022676"/>
    </source>
</evidence>
<dbReference type="Pfam" id="PF01531">
    <property type="entry name" value="Glyco_transf_11"/>
    <property type="match status" value="1"/>
</dbReference>
<evidence type="ECO:0008006" key="4">
    <source>
        <dbReference type="Google" id="ProtNLM"/>
    </source>
</evidence>
<dbReference type="GO" id="GO:0008107">
    <property type="term" value="F:galactoside 2-alpha-L-fucosyltransferase activity"/>
    <property type="evidence" value="ECO:0007669"/>
    <property type="project" value="InterPro"/>
</dbReference>
<dbReference type="Pfam" id="PF13704">
    <property type="entry name" value="Glyco_tranf_2_4"/>
    <property type="match status" value="1"/>
</dbReference>
<evidence type="ECO:0000313" key="3">
    <source>
        <dbReference type="EMBL" id="QHT16595.1"/>
    </source>
</evidence>
<reference evidence="3" key="1">
    <citation type="journal article" date="2020" name="Nature">
        <title>Giant virus diversity and host interactions through global metagenomics.</title>
        <authorList>
            <person name="Schulz F."/>
            <person name="Roux S."/>
            <person name="Paez-Espino D."/>
            <person name="Jungbluth S."/>
            <person name="Walsh D.A."/>
            <person name="Denef V.J."/>
            <person name="McMahon K.D."/>
            <person name="Konstantinidis K.T."/>
            <person name="Eloe-Fadrosh E.A."/>
            <person name="Kyrpides N.C."/>
            <person name="Woyke T."/>
        </authorList>
    </citation>
    <scope>NUCLEOTIDE SEQUENCE</scope>
    <source>
        <strain evidence="3">GVMAG-M-3300023174-189</strain>
    </source>
</reference>
<sequence>MRQTHIPAEIIELRNKALQKKMDTINISFFRKSAADVAPVSRVSPMPMPPVPMSPMPPVARIAHKDNIIQGNYVSVKLTGGIGNRIFKIFAALGYSERFQKNCVITKNNIVHGVKIHEQNLDGMLSKLFPDIEILDSIPNCIDITEVRGFHYTPLPMYRSNVLLKGYFQCEQYFPSSNIPTIRTNTYANTYFIHIRAGDYLGSRHYSHNLSTYYRRCIQLLESDVKYIVFSDNNDYAIKYMEQLDVEYTISDKTNQLELLVEMANCEGGICANSSFSWLGAFFQDKTIGKRFMPSVWMSGIDCGGVYPKWATIVDCKASEPPCKIYDVFIKNNQIYLISTHINYGDLEVVITVNNIQLNEFSNKDNNEPLRYFYGPLPQSNVLTIKINNILYRKIKVEKIEQYTTVEKKNRLAFATLFKDDYKFIEKMVNHYRKQGVDCFYLYYNGSILPNDLFQGPDIIYKTWDIQPYFWKNTSFEHNAQTSFLQMFQLKHFDDNEYVILADLDEFIIPYKNASTLLERIETLKKDVVKVRNHWAQMNGSIIKYNSDNIGPEKRVKCIYKGSYTKPIYIHTPRDFNCYDDNDLRMLHVINFRHPERLSEMRGPFERYSL</sequence>
<dbReference type="InterPro" id="IPR002516">
    <property type="entry name" value="Glyco_trans_11"/>
</dbReference>
<dbReference type="GO" id="GO:0005975">
    <property type="term" value="P:carbohydrate metabolic process"/>
    <property type="evidence" value="ECO:0007669"/>
    <property type="project" value="InterPro"/>
</dbReference>